<reference evidence="6 7" key="1">
    <citation type="submission" date="2019-07" db="EMBL/GenBank/DDBJ databases">
        <title>Pseudomonas mangiferae sp. nov., isolated from bark of mango tree in Thailand.</title>
        <authorList>
            <person name="Srisuk N."/>
            <person name="Anurat P."/>
        </authorList>
    </citation>
    <scope>NUCLEOTIDE SEQUENCE [LARGE SCALE GENOMIC DNA]</scope>
    <source>
        <strain evidence="6 7">DMKU_BBB3-04</strain>
    </source>
</reference>
<keyword evidence="4" id="KW-0175">Coiled coil</keyword>
<dbReference type="InterPro" id="IPR006664">
    <property type="entry name" value="OMP_bac"/>
</dbReference>
<feature type="coiled-coil region" evidence="4">
    <location>
        <begin position="96"/>
        <end position="123"/>
    </location>
</feature>
<dbReference type="RefSeq" id="WP_143488218.1">
    <property type="nucleotide sequence ID" value="NZ_VJOY01000006.1"/>
</dbReference>
<dbReference type="PROSITE" id="PS51257">
    <property type="entry name" value="PROKAR_LIPOPROTEIN"/>
    <property type="match status" value="1"/>
</dbReference>
<dbReference type="Pfam" id="PF14346">
    <property type="entry name" value="DUF4398"/>
    <property type="match status" value="1"/>
</dbReference>
<dbReference type="Pfam" id="PF00691">
    <property type="entry name" value="OmpA"/>
    <property type="match status" value="1"/>
</dbReference>
<dbReference type="PANTHER" id="PTHR30329:SF20">
    <property type="entry name" value="EXPORTED PROTEIN"/>
    <property type="match status" value="1"/>
</dbReference>
<dbReference type="Proteomes" id="UP000315235">
    <property type="component" value="Unassembled WGS sequence"/>
</dbReference>
<comment type="subcellular location">
    <subcellularLocation>
        <location evidence="1">Cell outer membrane</location>
    </subcellularLocation>
</comment>
<protein>
    <submittedName>
        <fullName evidence="6">OmpA family protein</fullName>
    </submittedName>
</protein>
<proteinExistence type="predicted"/>
<evidence type="ECO:0000256" key="4">
    <source>
        <dbReference type="SAM" id="Coils"/>
    </source>
</evidence>
<dbReference type="EMBL" id="VJOY01000006">
    <property type="protein sequence ID" value="TRX74916.1"/>
    <property type="molecule type" value="Genomic_DNA"/>
</dbReference>
<dbReference type="GO" id="GO:0009279">
    <property type="term" value="C:cell outer membrane"/>
    <property type="evidence" value="ECO:0007669"/>
    <property type="project" value="UniProtKB-SubCell"/>
</dbReference>
<feature type="domain" description="OmpA-like" evidence="5">
    <location>
        <begin position="143"/>
        <end position="260"/>
    </location>
</feature>
<evidence type="ECO:0000256" key="1">
    <source>
        <dbReference type="ARBA" id="ARBA00004442"/>
    </source>
</evidence>
<dbReference type="PANTHER" id="PTHR30329">
    <property type="entry name" value="STATOR ELEMENT OF FLAGELLAR MOTOR COMPLEX"/>
    <property type="match status" value="1"/>
</dbReference>
<dbReference type="OrthoDB" id="9782229at2"/>
<dbReference type="InterPro" id="IPR036737">
    <property type="entry name" value="OmpA-like_sf"/>
</dbReference>
<organism evidence="6 7">
    <name type="scientific">Pseudomonas mangiferae</name>
    <dbReference type="NCBI Taxonomy" id="2593654"/>
    <lineage>
        <taxon>Bacteria</taxon>
        <taxon>Pseudomonadati</taxon>
        <taxon>Pseudomonadota</taxon>
        <taxon>Gammaproteobacteria</taxon>
        <taxon>Pseudomonadales</taxon>
        <taxon>Pseudomonadaceae</taxon>
        <taxon>Pseudomonas</taxon>
    </lineage>
</organism>
<comment type="caution">
    <text evidence="6">The sequence shown here is derived from an EMBL/GenBank/DDBJ whole genome shotgun (WGS) entry which is preliminary data.</text>
</comment>
<dbReference type="CDD" id="cd07185">
    <property type="entry name" value="OmpA_C-like"/>
    <property type="match status" value="1"/>
</dbReference>
<evidence type="ECO:0000313" key="7">
    <source>
        <dbReference type="Proteomes" id="UP000315235"/>
    </source>
</evidence>
<evidence type="ECO:0000313" key="6">
    <source>
        <dbReference type="EMBL" id="TRX74916.1"/>
    </source>
</evidence>
<evidence type="ECO:0000259" key="5">
    <source>
        <dbReference type="PROSITE" id="PS51123"/>
    </source>
</evidence>
<dbReference type="SUPFAM" id="SSF103088">
    <property type="entry name" value="OmpA-like"/>
    <property type="match status" value="1"/>
</dbReference>
<keyword evidence="2 3" id="KW-0472">Membrane</keyword>
<dbReference type="AlphaFoldDB" id="A0A553GZK4"/>
<keyword evidence="7" id="KW-1185">Reference proteome</keyword>
<dbReference type="InterPro" id="IPR025511">
    <property type="entry name" value="DUF4398"/>
</dbReference>
<dbReference type="Gene3D" id="3.30.1330.60">
    <property type="entry name" value="OmpA-like domain"/>
    <property type="match status" value="1"/>
</dbReference>
<dbReference type="InterPro" id="IPR050330">
    <property type="entry name" value="Bact_OuterMem_StrucFunc"/>
</dbReference>
<evidence type="ECO:0000256" key="2">
    <source>
        <dbReference type="ARBA" id="ARBA00023136"/>
    </source>
</evidence>
<dbReference type="PRINTS" id="PR01021">
    <property type="entry name" value="OMPADOMAIN"/>
</dbReference>
<accession>A0A553GZK4</accession>
<gene>
    <name evidence="6" type="ORF">FM069_10335</name>
</gene>
<name>A0A553GZK4_9PSED</name>
<evidence type="ECO:0000256" key="3">
    <source>
        <dbReference type="PROSITE-ProRule" id="PRU00473"/>
    </source>
</evidence>
<dbReference type="InterPro" id="IPR006665">
    <property type="entry name" value="OmpA-like"/>
</dbReference>
<dbReference type="PROSITE" id="PS51123">
    <property type="entry name" value="OMPA_2"/>
    <property type="match status" value="1"/>
</dbReference>
<sequence>MKVRHGFAAAMLLGALGGCASQQSDEQVLDAARERFQTVKENTDVLRSAPRDVLRAGESLARAERLATYWGNGSDVEHYAYLSRRYSDIAWEHSQAALNQDRLAKLQLERERLQLALREAKLLSVQQQGQWLEEQMVSLATETERGLVLTLGDVLFDTGHSELKPAANRTVLKVVQFLQLNPKRIVRIEGYTDSSGDREENLKLSRARAQSVADVLIDLGVDPKRITVDGYGEAYSLAENASSRGRAQNRRVEVVFSDEKGKLDAPR</sequence>